<protein>
    <recommendedName>
        <fullName evidence="3">Spore coat protein</fullName>
    </recommendedName>
</protein>
<gene>
    <name evidence="1" type="ORF">PVK06_008967</name>
</gene>
<dbReference type="Proteomes" id="UP001358586">
    <property type="component" value="Chromosome 3"/>
</dbReference>
<keyword evidence="2" id="KW-1185">Reference proteome</keyword>
<comment type="caution">
    <text evidence="1">The sequence shown here is derived from an EMBL/GenBank/DDBJ whole genome shotgun (WGS) entry which is preliminary data.</text>
</comment>
<evidence type="ECO:0000313" key="1">
    <source>
        <dbReference type="EMBL" id="KAK5840095.1"/>
    </source>
</evidence>
<reference evidence="1 2" key="1">
    <citation type="submission" date="2023-03" db="EMBL/GenBank/DDBJ databases">
        <title>WGS of Gossypium arboreum.</title>
        <authorList>
            <person name="Yu D."/>
        </authorList>
    </citation>
    <scope>NUCLEOTIDE SEQUENCE [LARGE SCALE GENOMIC DNA]</scope>
    <source>
        <tissue evidence="1">Leaf</tissue>
    </source>
</reference>
<evidence type="ECO:0000313" key="2">
    <source>
        <dbReference type="Proteomes" id="UP001358586"/>
    </source>
</evidence>
<accession>A0ABR0QLP1</accession>
<proteinExistence type="predicted"/>
<evidence type="ECO:0008006" key="3">
    <source>
        <dbReference type="Google" id="ProtNLM"/>
    </source>
</evidence>
<dbReference type="EMBL" id="JARKNE010000003">
    <property type="protein sequence ID" value="KAK5840095.1"/>
    <property type="molecule type" value="Genomic_DNA"/>
</dbReference>
<sequence length="161" mass="18382">MDLRQTNEVMTENMVFPISCKATTSTYIADMVEIKELIAQILEMKKSLTQQREAQSCLEKIRYNILNLDLGDHYIVVNHSDLNDNSQQKFGIRDHEETLNISEGISNPINIVIDVVIDVGTEVDLTTNIKLNQILNESVDELVHFLSKIEEVSIEETNEFV</sequence>
<name>A0ABR0QLP1_GOSAR</name>
<organism evidence="1 2">
    <name type="scientific">Gossypium arboreum</name>
    <name type="common">Tree cotton</name>
    <name type="synonym">Gossypium nanking</name>
    <dbReference type="NCBI Taxonomy" id="29729"/>
    <lineage>
        <taxon>Eukaryota</taxon>
        <taxon>Viridiplantae</taxon>
        <taxon>Streptophyta</taxon>
        <taxon>Embryophyta</taxon>
        <taxon>Tracheophyta</taxon>
        <taxon>Spermatophyta</taxon>
        <taxon>Magnoliopsida</taxon>
        <taxon>eudicotyledons</taxon>
        <taxon>Gunneridae</taxon>
        <taxon>Pentapetalae</taxon>
        <taxon>rosids</taxon>
        <taxon>malvids</taxon>
        <taxon>Malvales</taxon>
        <taxon>Malvaceae</taxon>
        <taxon>Malvoideae</taxon>
        <taxon>Gossypium</taxon>
    </lineage>
</organism>